<keyword evidence="2" id="KW-0472">Membrane</keyword>
<dbReference type="GO" id="GO:0043565">
    <property type="term" value="F:sequence-specific DNA binding"/>
    <property type="evidence" value="ECO:0007669"/>
    <property type="project" value="InterPro"/>
</dbReference>
<feature type="transmembrane region" description="Helical" evidence="2">
    <location>
        <begin position="235"/>
        <end position="254"/>
    </location>
</feature>
<sequence>MAKNIHDDLEQMLKGLLANLPMLTCLVMSAIMALELRCGRLRELPSLLRFMLVSAMLYAGHYVFFLRAEAWLPLTDTLYVFANLAVYPLYLIYVTRLSVAHRSHGIYWLLAPAAVGALAVGVLYAFMPKAETHVFFDTYLYGNSLDGLQGAALWQACVHVACKVVFALIVVYVLVTAMRRLREYDKALEQYFADTEHMAMRSVRNVLVLVVVISCVSLVFNVVGRHSFADSTAALAIPSLLFTGLLFAFGYVGLHRTYSIVDLEKLRGEMRAESSNGASTPGGDAICQRILALFDEQKVFLRPNLKIDDVAAMAYTNRTYVYQVVNKQMGMSFAELVNRRRIAYAMQLMKDTPGISMTEVATASGYNSLSTFYRNYRLYDKDADHAAAL</sequence>
<evidence type="ECO:0000313" key="4">
    <source>
        <dbReference type="EMBL" id="EGQ13023.1"/>
    </source>
</evidence>
<protein>
    <submittedName>
        <fullName evidence="4">AraC family transcriptional regulator</fullName>
    </submittedName>
</protein>
<evidence type="ECO:0000256" key="1">
    <source>
        <dbReference type="ARBA" id="ARBA00023125"/>
    </source>
</evidence>
<feature type="transmembrane region" description="Helical" evidence="2">
    <location>
        <begin position="106"/>
        <end position="127"/>
    </location>
</feature>
<dbReference type="Pfam" id="PF12833">
    <property type="entry name" value="HTH_18"/>
    <property type="match status" value="1"/>
</dbReference>
<dbReference type="Gene3D" id="1.10.10.60">
    <property type="entry name" value="Homeodomain-like"/>
    <property type="match status" value="2"/>
</dbReference>
<feature type="transmembrane region" description="Helical" evidence="2">
    <location>
        <begin position="77"/>
        <end position="94"/>
    </location>
</feature>
<organism evidence="4 5">
    <name type="scientific">Prevotella dentalis (strain ATCC 49559 / DSM 3688 / JCM 13448 / NCTC 12043 / ES 2772)</name>
    <name type="common">Mitsuokella dentalis</name>
    <dbReference type="NCBI Taxonomy" id="908937"/>
    <lineage>
        <taxon>Bacteria</taxon>
        <taxon>Pseudomonadati</taxon>
        <taxon>Bacteroidota</taxon>
        <taxon>Bacteroidia</taxon>
        <taxon>Bacteroidales</taxon>
        <taxon>Prevotellaceae</taxon>
        <taxon>Prevotella</taxon>
    </lineage>
</organism>
<dbReference type="Proteomes" id="UP000007820">
    <property type="component" value="Unassembled WGS sequence"/>
</dbReference>
<dbReference type="SMART" id="SM00342">
    <property type="entry name" value="HTH_ARAC"/>
    <property type="match status" value="1"/>
</dbReference>
<dbReference type="PROSITE" id="PS01124">
    <property type="entry name" value="HTH_ARAC_FAMILY_2"/>
    <property type="match status" value="1"/>
</dbReference>
<feature type="transmembrane region" description="Helical" evidence="2">
    <location>
        <begin position="46"/>
        <end position="65"/>
    </location>
</feature>
<evidence type="ECO:0000313" key="5">
    <source>
        <dbReference type="Proteomes" id="UP000007820"/>
    </source>
</evidence>
<dbReference type="EMBL" id="AFPW01000036">
    <property type="protein sequence ID" value="EGQ13023.1"/>
    <property type="molecule type" value="Genomic_DNA"/>
</dbReference>
<dbReference type="eggNOG" id="COG2169">
    <property type="taxonomic scope" value="Bacteria"/>
</dbReference>
<accession>F9D5N5</accession>
<keyword evidence="2" id="KW-0812">Transmembrane</keyword>
<name>F9D5N5_PREDD</name>
<feature type="transmembrane region" description="Helical" evidence="2">
    <location>
        <begin position="206"/>
        <end position="223"/>
    </location>
</feature>
<evidence type="ECO:0000256" key="2">
    <source>
        <dbReference type="SAM" id="Phobius"/>
    </source>
</evidence>
<keyword evidence="2" id="KW-1133">Transmembrane helix</keyword>
<feature type="transmembrane region" description="Helical" evidence="2">
    <location>
        <begin position="16"/>
        <end position="34"/>
    </location>
</feature>
<dbReference type="AlphaFoldDB" id="F9D5N5"/>
<feature type="transmembrane region" description="Helical" evidence="2">
    <location>
        <begin position="152"/>
        <end position="175"/>
    </location>
</feature>
<dbReference type="InterPro" id="IPR018060">
    <property type="entry name" value="HTH_AraC"/>
</dbReference>
<dbReference type="GO" id="GO:0003700">
    <property type="term" value="F:DNA-binding transcription factor activity"/>
    <property type="evidence" value="ECO:0007669"/>
    <property type="project" value="InterPro"/>
</dbReference>
<proteinExistence type="predicted"/>
<evidence type="ECO:0000259" key="3">
    <source>
        <dbReference type="PROSITE" id="PS01124"/>
    </source>
</evidence>
<dbReference type="STRING" id="908937.Prede_1985"/>
<dbReference type="PANTHER" id="PTHR43280:SF34">
    <property type="entry name" value="ARAC-FAMILY TRANSCRIPTIONAL REGULATOR"/>
    <property type="match status" value="1"/>
</dbReference>
<reference evidence="4 5" key="1">
    <citation type="submission" date="2011-04" db="EMBL/GenBank/DDBJ databases">
        <authorList>
            <person name="Muzny D."/>
            <person name="Qin X."/>
            <person name="Deng J."/>
            <person name="Jiang H."/>
            <person name="Liu Y."/>
            <person name="Qu J."/>
            <person name="Song X.-Z."/>
            <person name="Zhang L."/>
            <person name="Thornton R."/>
            <person name="Coyle M."/>
            <person name="Francisco L."/>
            <person name="Jackson L."/>
            <person name="Javaid M."/>
            <person name="Korchina V."/>
            <person name="Kovar C."/>
            <person name="Mata R."/>
            <person name="Mathew T."/>
            <person name="Ngo R."/>
            <person name="Nguyen L."/>
            <person name="Nguyen N."/>
            <person name="Okwuonu G."/>
            <person name="Ongeri F."/>
            <person name="Pham C."/>
            <person name="Simmons D."/>
            <person name="Wilczek-Boney K."/>
            <person name="Hale W."/>
            <person name="Jakkamsetti A."/>
            <person name="Pham P."/>
            <person name="Ruth R."/>
            <person name="San Lucas F."/>
            <person name="Warren J."/>
            <person name="Zhang J."/>
            <person name="Zhao Z."/>
            <person name="Zhou C."/>
            <person name="Zhu D."/>
            <person name="Lee S."/>
            <person name="Bess C."/>
            <person name="Blankenburg K."/>
            <person name="Forbes L."/>
            <person name="Fu Q."/>
            <person name="Gubbala S."/>
            <person name="Hirani K."/>
            <person name="Jayaseelan J.C."/>
            <person name="Lara F."/>
            <person name="Munidasa M."/>
            <person name="Palculict T."/>
            <person name="Patil S."/>
            <person name="Pu L.-L."/>
            <person name="Saada N."/>
            <person name="Tang L."/>
            <person name="Weissenberger G."/>
            <person name="Zhu Y."/>
            <person name="Hemphill L."/>
            <person name="Shang Y."/>
            <person name="Youmans B."/>
            <person name="Ayvaz T."/>
            <person name="Ross M."/>
            <person name="Santibanez J."/>
            <person name="Aqrawi P."/>
            <person name="Gross S."/>
            <person name="Joshi V."/>
            <person name="Fowler G."/>
            <person name="Nazareth L."/>
            <person name="Reid J."/>
            <person name="Worley K."/>
            <person name="Petrosino J."/>
            <person name="Highlander S."/>
            <person name="Gibbs R."/>
        </authorList>
    </citation>
    <scope>NUCLEOTIDE SEQUENCE [LARGE SCALE GENOMIC DNA]</scope>
    <source>
        <strain evidence="4 5">DSM 3688</strain>
    </source>
</reference>
<keyword evidence="1" id="KW-0238">DNA-binding</keyword>
<dbReference type="OrthoDB" id="1157591at2"/>
<gene>
    <name evidence="4" type="ORF">HMPREF9136_2163</name>
</gene>
<dbReference type="PANTHER" id="PTHR43280">
    <property type="entry name" value="ARAC-FAMILY TRANSCRIPTIONAL REGULATOR"/>
    <property type="match status" value="1"/>
</dbReference>
<feature type="domain" description="HTH araC/xylS-type" evidence="3">
    <location>
        <begin position="284"/>
        <end position="377"/>
    </location>
</feature>
<comment type="caution">
    <text evidence="4">The sequence shown here is derived from an EMBL/GenBank/DDBJ whole genome shotgun (WGS) entry which is preliminary data.</text>
</comment>